<keyword evidence="2" id="KW-1185">Reference proteome</keyword>
<organism evidence="1 2">
    <name type="scientific">Nemorincola caseinilytica</name>
    <dbReference type="NCBI Taxonomy" id="2054315"/>
    <lineage>
        <taxon>Bacteria</taxon>
        <taxon>Pseudomonadati</taxon>
        <taxon>Bacteroidota</taxon>
        <taxon>Chitinophagia</taxon>
        <taxon>Chitinophagales</taxon>
        <taxon>Chitinophagaceae</taxon>
        <taxon>Nemorincola</taxon>
    </lineage>
</organism>
<dbReference type="RefSeq" id="WP_345078331.1">
    <property type="nucleotide sequence ID" value="NZ_BAABFA010000005.1"/>
</dbReference>
<proteinExistence type="predicted"/>
<dbReference type="PROSITE" id="PS51257">
    <property type="entry name" value="PROKAR_LIPOPROTEIN"/>
    <property type="match status" value="1"/>
</dbReference>
<evidence type="ECO:0000313" key="1">
    <source>
        <dbReference type="EMBL" id="GAA4461401.1"/>
    </source>
</evidence>
<accession>A0ABP8N4W6</accession>
<evidence type="ECO:0000313" key="2">
    <source>
        <dbReference type="Proteomes" id="UP001500067"/>
    </source>
</evidence>
<dbReference type="EMBL" id="BAABFA010000005">
    <property type="protein sequence ID" value="GAA4461401.1"/>
    <property type="molecule type" value="Genomic_DNA"/>
</dbReference>
<name>A0ABP8N4W6_9BACT</name>
<comment type="caution">
    <text evidence="1">The sequence shown here is derived from an EMBL/GenBank/DDBJ whole genome shotgun (WGS) entry which is preliminary data.</text>
</comment>
<protein>
    <submittedName>
        <fullName evidence="1">Uncharacterized protein</fullName>
    </submittedName>
</protein>
<gene>
    <name evidence="1" type="ORF">GCM10023093_05990</name>
</gene>
<sequence>MKKVIPAISITVFAMMFFSCKKVYTCTCTNGATVISTRTLDKQKKKDAEAECGALSGPTVKGTTTVDLKCTLGR</sequence>
<dbReference type="Proteomes" id="UP001500067">
    <property type="component" value="Unassembled WGS sequence"/>
</dbReference>
<reference evidence="2" key="1">
    <citation type="journal article" date="2019" name="Int. J. Syst. Evol. Microbiol.">
        <title>The Global Catalogue of Microorganisms (GCM) 10K type strain sequencing project: providing services to taxonomists for standard genome sequencing and annotation.</title>
        <authorList>
            <consortium name="The Broad Institute Genomics Platform"/>
            <consortium name="The Broad Institute Genome Sequencing Center for Infectious Disease"/>
            <person name="Wu L."/>
            <person name="Ma J."/>
        </authorList>
    </citation>
    <scope>NUCLEOTIDE SEQUENCE [LARGE SCALE GENOMIC DNA]</scope>
    <source>
        <strain evidence="2">JCM 32105</strain>
    </source>
</reference>